<evidence type="ECO:0000256" key="1">
    <source>
        <dbReference type="ARBA" id="ARBA00023012"/>
    </source>
</evidence>
<dbReference type="GO" id="GO:0000160">
    <property type="term" value="P:phosphorelay signal transduction system"/>
    <property type="evidence" value="ECO:0007669"/>
    <property type="project" value="UniProtKB-KW"/>
</dbReference>
<organism evidence="5 6">
    <name type="scientific">Fictibacillus arsenicus</name>
    <dbReference type="NCBI Taxonomy" id="255247"/>
    <lineage>
        <taxon>Bacteria</taxon>
        <taxon>Bacillati</taxon>
        <taxon>Bacillota</taxon>
        <taxon>Bacilli</taxon>
        <taxon>Bacillales</taxon>
        <taxon>Fictibacillaceae</taxon>
        <taxon>Fictibacillus</taxon>
    </lineage>
</organism>
<dbReference type="Gene3D" id="1.10.10.10">
    <property type="entry name" value="Winged helix-like DNA-binding domain superfamily/Winged helix DNA-binding domain"/>
    <property type="match status" value="1"/>
</dbReference>
<dbReference type="Pfam" id="PF03861">
    <property type="entry name" value="ANTAR"/>
    <property type="match status" value="1"/>
</dbReference>
<dbReference type="InterPro" id="IPR036388">
    <property type="entry name" value="WH-like_DNA-bd_sf"/>
</dbReference>
<dbReference type="InterPro" id="IPR005561">
    <property type="entry name" value="ANTAR"/>
</dbReference>
<evidence type="ECO:0000259" key="3">
    <source>
        <dbReference type="PROSITE" id="PS50110"/>
    </source>
</evidence>
<gene>
    <name evidence="5" type="ORF">ABE41_017945</name>
</gene>
<feature type="domain" description="ANTAR" evidence="4">
    <location>
        <begin position="124"/>
        <end position="185"/>
    </location>
</feature>
<dbReference type="GO" id="GO:0003723">
    <property type="term" value="F:RNA binding"/>
    <property type="evidence" value="ECO:0007669"/>
    <property type="project" value="InterPro"/>
</dbReference>
<feature type="domain" description="Response regulatory" evidence="3">
    <location>
        <begin position="4"/>
        <end position="118"/>
    </location>
</feature>
<dbReference type="InterPro" id="IPR008327">
    <property type="entry name" value="Sig_transdc_resp-reg_antiterm"/>
</dbReference>
<evidence type="ECO:0000313" key="5">
    <source>
        <dbReference type="EMBL" id="ANX13898.1"/>
    </source>
</evidence>
<dbReference type="STRING" id="255247.ABE41_017945"/>
<proteinExistence type="predicted"/>
<dbReference type="Proteomes" id="UP000077412">
    <property type="component" value="Chromosome"/>
</dbReference>
<dbReference type="PROSITE" id="PS50921">
    <property type="entry name" value="ANTAR"/>
    <property type="match status" value="1"/>
</dbReference>
<keyword evidence="1" id="KW-0902">Two-component regulatory system</keyword>
<dbReference type="EMBL" id="CP016761">
    <property type="protein sequence ID" value="ANX13898.1"/>
    <property type="molecule type" value="Genomic_DNA"/>
</dbReference>
<sequence>MKPKIIVIEDEAILRMDLKEMLTDAGYDVIAEGDNGEKAIELAHQFKPDLMIMDIKMPKMDGLKASRIIAKQSKTPILMLTAFSQKEFVEDAKKANVLGYLVKPISEANLVPAVEIALSQAQQRVQFEDELLQKDKKMNARKQIERAKGVLMKVKKLNEQAAYEKMRNFSMKQQVSLERTANAILKKYANDM</sequence>
<dbReference type="RefSeq" id="WP_066293350.1">
    <property type="nucleotide sequence ID" value="NZ_CP016761.1"/>
</dbReference>
<reference evidence="5 6" key="1">
    <citation type="submission" date="2016-08" db="EMBL/GenBank/DDBJ databases">
        <title>Complete genome sequence of Fictibacillus arsenicus G25-54, a strain with toxicity to nematodes and a potential arsenic-resistance activity.</title>
        <authorList>
            <person name="Zheng Z."/>
        </authorList>
    </citation>
    <scope>NUCLEOTIDE SEQUENCE [LARGE SCALE GENOMIC DNA]</scope>
    <source>
        <strain evidence="5 6">G25-54</strain>
    </source>
</reference>
<dbReference type="OrthoDB" id="9780153at2"/>
<dbReference type="InterPro" id="IPR001789">
    <property type="entry name" value="Sig_transdc_resp-reg_receiver"/>
</dbReference>
<dbReference type="SMART" id="SM00448">
    <property type="entry name" value="REC"/>
    <property type="match status" value="1"/>
</dbReference>
<evidence type="ECO:0000256" key="2">
    <source>
        <dbReference type="PROSITE-ProRule" id="PRU00169"/>
    </source>
</evidence>
<evidence type="ECO:0000313" key="6">
    <source>
        <dbReference type="Proteomes" id="UP000077412"/>
    </source>
</evidence>
<evidence type="ECO:0000259" key="4">
    <source>
        <dbReference type="PROSITE" id="PS50921"/>
    </source>
</evidence>
<dbReference type="KEGG" id="far:ABE41_017945"/>
<protein>
    <submittedName>
        <fullName evidence="5">Fis family transcriptional regulator</fullName>
    </submittedName>
</protein>
<dbReference type="Pfam" id="PF00072">
    <property type="entry name" value="Response_reg"/>
    <property type="match status" value="1"/>
</dbReference>
<dbReference type="PROSITE" id="PS50110">
    <property type="entry name" value="RESPONSE_REGULATORY"/>
    <property type="match status" value="1"/>
</dbReference>
<keyword evidence="6" id="KW-1185">Reference proteome</keyword>
<dbReference type="Gene3D" id="3.40.50.2300">
    <property type="match status" value="1"/>
</dbReference>
<accession>A0A1B1Z8X9</accession>
<feature type="modified residue" description="4-aspartylphosphate" evidence="2">
    <location>
        <position position="54"/>
    </location>
</feature>
<keyword evidence="2" id="KW-0597">Phosphoprotein</keyword>
<dbReference type="PIRSF" id="PIRSF036382">
    <property type="entry name" value="RR_antiterm"/>
    <property type="match status" value="1"/>
</dbReference>
<dbReference type="AlphaFoldDB" id="A0A1B1Z8X9"/>
<dbReference type="InterPro" id="IPR011006">
    <property type="entry name" value="CheY-like_superfamily"/>
</dbReference>
<dbReference type="PANTHER" id="PTHR43367:SF1">
    <property type="entry name" value="TWO-COMPONENT RESPONSE REGULATOR-LIKE APRR6-RELATED"/>
    <property type="match status" value="1"/>
</dbReference>
<dbReference type="SUPFAM" id="SSF52172">
    <property type="entry name" value="CheY-like"/>
    <property type="match status" value="1"/>
</dbReference>
<dbReference type="PANTHER" id="PTHR43367">
    <property type="match status" value="1"/>
</dbReference>
<dbReference type="SMART" id="SM01012">
    <property type="entry name" value="ANTAR"/>
    <property type="match status" value="1"/>
</dbReference>
<name>A0A1B1Z8X9_9BACL</name>